<reference evidence="1" key="1">
    <citation type="journal article" date="2023" name="Insect Mol. Biol.">
        <title>Genome sequencing provides insights into the evolution of gene families encoding plant cell wall-degrading enzymes in longhorned beetles.</title>
        <authorList>
            <person name="Shin N.R."/>
            <person name="Okamura Y."/>
            <person name="Kirsch R."/>
            <person name="Pauchet Y."/>
        </authorList>
    </citation>
    <scope>NUCLEOTIDE SEQUENCE</scope>
    <source>
        <strain evidence="1">MMC_N1</strain>
    </source>
</reference>
<evidence type="ECO:0000313" key="2">
    <source>
        <dbReference type="Proteomes" id="UP001162164"/>
    </source>
</evidence>
<accession>A0ABQ9K5F4</accession>
<gene>
    <name evidence="1" type="ORF">NQ317_006217</name>
</gene>
<dbReference type="EMBL" id="JAPWTJ010000006">
    <property type="protein sequence ID" value="KAJ8985846.1"/>
    <property type="molecule type" value="Genomic_DNA"/>
</dbReference>
<evidence type="ECO:0008006" key="3">
    <source>
        <dbReference type="Google" id="ProtNLM"/>
    </source>
</evidence>
<comment type="caution">
    <text evidence="1">The sequence shown here is derived from an EMBL/GenBank/DDBJ whole genome shotgun (WGS) entry which is preliminary data.</text>
</comment>
<keyword evidence="2" id="KW-1185">Reference proteome</keyword>
<sequence>MSACPPIAQLLSLMGALYLRKKICNMCIPVDDDDDYPIEINKHVKIIVSANSLCLKVCVILGITSTYYEHRPSPAVHNTSAEKHWKRFTYMSTNNK</sequence>
<protein>
    <recommendedName>
        <fullName evidence="3">Secreted protein</fullName>
    </recommendedName>
</protein>
<evidence type="ECO:0000313" key="1">
    <source>
        <dbReference type="EMBL" id="KAJ8985846.1"/>
    </source>
</evidence>
<proteinExistence type="predicted"/>
<organism evidence="1 2">
    <name type="scientific">Molorchus minor</name>
    <dbReference type="NCBI Taxonomy" id="1323400"/>
    <lineage>
        <taxon>Eukaryota</taxon>
        <taxon>Metazoa</taxon>
        <taxon>Ecdysozoa</taxon>
        <taxon>Arthropoda</taxon>
        <taxon>Hexapoda</taxon>
        <taxon>Insecta</taxon>
        <taxon>Pterygota</taxon>
        <taxon>Neoptera</taxon>
        <taxon>Endopterygota</taxon>
        <taxon>Coleoptera</taxon>
        <taxon>Polyphaga</taxon>
        <taxon>Cucujiformia</taxon>
        <taxon>Chrysomeloidea</taxon>
        <taxon>Cerambycidae</taxon>
        <taxon>Lamiinae</taxon>
        <taxon>Monochamini</taxon>
        <taxon>Molorchus</taxon>
    </lineage>
</organism>
<name>A0ABQ9K5F4_9CUCU</name>
<dbReference type="Proteomes" id="UP001162164">
    <property type="component" value="Unassembled WGS sequence"/>
</dbReference>